<dbReference type="RefSeq" id="WP_188339956.1">
    <property type="nucleotide sequence ID" value="NZ_CP061281.1"/>
</dbReference>
<protein>
    <recommendedName>
        <fullName evidence="4">SWIM-type domain-containing protein</fullName>
    </recommendedName>
</protein>
<dbReference type="AlphaFoldDB" id="A0A7H1BEY0"/>
<feature type="compositionally biased region" description="Pro residues" evidence="1">
    <location>
        <begin position="503"/>
        <end position="514"/>
    </location>
</feature>
<feature type="region of interest" description="Disordered" evidence="1">
    <location>
        <begin position="489"/>
        <end position="515"/>
    </location>
</feature>
<name>A0A7H1BEY0_9ACTN</name>
<accession>A0A7H1BEY0</accession>
<feature type="region of interest" description="Disordered" evidence="1">
    <location>
        <begin position="104"/>
        <end position="157"/>
    </location>
</feature>
<keyword evidence="3" id="KW-1185">Reference proteome</keyword>
<dbReference type="EMBL" id="CP061281">
    <property type="protein sequence ID" value="QNS07285.1"/>
    <property type="molecule type" value="Genomic_DNA"/>
</dbReference>
<organism evidence="2 3">
    <name type="scientific">Streptomyces xanthii</name>
    <dbReference type="NCBI Taxonomy" id="2768069"/>
    <lineage>
        <taxon>Bacteria</taxon>
        <taxon>Bacillati</taxon>
        <taxon>Actinomycetota</taxon>
        <taxon>Actinomycetes</taxon>
        <taxon>Kitasatosporales</taxon>
        <taxon>Streptomycetaceae</taxon>
        <taxon>Streptomyces</taxon>
    </lineage>
</organism>
<evidence type="ECO:0000313" key="3">
    <source>
        <dbReference type="Proteomes" id="UP000516428"/>
    </source>
</evidence>
<dbReference type="KEGG" id="sxn:IAG42_29255"/>
<evidence type="ECO:0008006" key="4">
    <source>
        <dbReference type="Google" id="ProtNLM"/>
    </source>
</evidence>
<evidence type="ECO:0000256" key="1">
    <source>
        <dbReference type="SAM" id="MobiDB-lite"/>
    </source>
</evidence>
<sequence>MTTAGLPPVLPDVTAEIVEALTPRLAKRLDAAVAKLAARPHTVDPASGVHRIAVDEESNVELRPTDGIVTTPDAIHCDCLLSPACVHRAAAATLAPVAVDAVQDMSAEPEPEQESEPRPESGPGAEQNSTEATTGPPAHPEPSPSEQPSTPAHDTTEHTVAAHALWTAAARLLDAGVDGAGAVAQAGLLRAAHIAKVAGLHRPAAAAIRVVNGVRAARGADPAHRTAELADALTELLGIAHALGTSGTDPAATAALRGTARRSYAQAGSLRLYGLFTEPVLTATGHAGCVTWTADADGTLYQVPDIAPGGANRARGVADRAVRLGDTALTHRELSAAGLVVSGATVAEDGRLGAGKAVQAVRAKGADWTEPPLDALWSVPLADQAARARRSPDGLLFLDATLGGVLRERDGESLVAHCQGVTVRLAVAHDDPGLAHRENLTLLASAPGTRVRLIARLVPSTPARVMPLAVRLPSGARHDLGLDRLTRADLPVPTASGGEASPGPLPGTPPPPVHPLRRRVEQSLVAGRRALTLARPDEAPALRRAGLPTAAVLLEALLRAAADRGRDPFGRLAPADLDAFARTWLACARYTQEVTEALGTEAWKA</sequence>
<gene>
    <name evidence="2" type="ORF">IAG42_29255</name>
</gene>
<reference evidence="2 3" key="1">
    <citation type="submission" date="2020-09" db="EMBL/GenBank/DDBJ databases">
        <title>A novel species.</title>
        <authorList>
            <person name="Gao J."/>
        </authorList>
    </citation>
    <scope>NUCLEOTIDE SEQUENCE [LARGE SCALE GENOMIC DNA]</scope>
    <source>
        <strain evidence="2 3">CRXT-Y-14</strain>
    </source>
</reference>
<dbReference type="Proteomes" id="UP000516428">
    <property type="component" value="Chromosome"/>
</dbReference>
<evidence type="ECO:0000313" key="2">
    <source>
        <dbReference type="EMBL" id="QNS07285.1"/>
    </source>
</evidence>
<proteinExistence type="predicted"/>